<dbReference type="PANTHER" id="PTHR43267:SF1">
    <property type="entry name" value="TRNA THREONYLCARBAMOYLADENOSINE DEHYDRATASE"/>
    <property type="match status" value="1"/>
</dbReference>
<dbReference type="GO" id="GO:0008641">
    <property type="term" value="F:ubiquitin-like modifier activating enzyme activity"/>
    <property type="evidence" value="ECO:0007669"/>
    <property type="project" value="InterPro"/>
</dbReference>
<dbReference type="Gene3D" id="3.40.50.720">
    <property type="entry name" value="NAD(P)-binding Rossmann-like Domain"/>
    <property type="match status" value="1"/>
</dbReference>
<dbReference type="Proteomes" id="UP000006365">
    <property type="component" value="Chromosome"/>
</dbReference>
<dbReference type="PANTHER" id="PTHR43267">
    <property type="entry name" value="TRNA THREONYLCARBAMOYLADENOSINE DEHYDRATASE"/>
    <property type="match status" value="1"/>
</dbReference>
<dbReference type="KEGG" id="dpr:Despr_2094"/>
<reference evidence="3 4" key="1">
    <citation type="journal article" date="2011" name="Stand. Genomic Sci.">
        <title>Complete genome sequence of Desulfobulbus propionicus type strain (1pr3).</title>
        <authorList>
            <person name="Pagani I."/>
            <person name="Lapidus A."/>
            <person name="Nolan M."/>
            <person name="Lucas S."/>
            <person name="Hammon N."/>
            <person name="Deshpande S."/>
            <person name="Cheng J.F."/>
            <person name="Chertkov O."/>
            <person name="Davenport K."/>
            <person name="Tapia R."/>
            <person name="Han C."/>
            <person name="Goodwin L."/>
            <person name="Pitluck S."/>
            <person name="Liolios K."/>
            <person name="Mavromatis K."/>
            <person name="Ivanova N."/>
            <person name="Mikhailova N."/>
            <person name="Pati A."/>
            <person name="Chen A."/>
            <person name="Palaniappan K."/>
            <person name="Land M."/>
            <person name="Hauser L."/>
            <person name="Chang Y.J."/>
            <person name="Jeffries C.D."/>
            <person name="Detter J.C."/>
            <person name="Brambilla E."/>
            <person name="Kannan K.P."/>
            <person name="Djao O.D."/>
            <person name="Rohde M."/>
            <person name="Pukall R."/>
            <person name="Spring S."/>
            <person name="Goker M."/>
            <person name="Sikorski J."/>
            <person name="Woyke T."/>
            <person name="Bristow J."/>
            <person name="Eisen J.A."/>
            <person name="Markowitz V."/>
            <person name="Hugenholtz P."/>
            <person name="Kyrpides N.C."/>
            <person name="Klenk H.P."/>
        </authorList>
    </citation>
    <scope>NUCLEOTIDE SEQUENCE [LARGE SCALE GENOMIC DNA]</scope>
    <source>
        <strain evidence="4">ATCC 33891 / DSM 2032 / 1pr3</strain>
    </source>
</reference>
<dbReference type="InterPro" id="IPR029752">
    <property type="entry name" value="D-isomer_DH_CS1"/>
</dbReference>
<keyword evidence="4" id="KW-1185">Reference proteome</keyword>
<accession>A0A7U3YMQ6</accession>
<dbReference type="InterPro" id="IPR035985">
    <property type="entry name" value="Ubiquitin-activating_enz"/>
</dbReference>
<dbReference type="GO" id="GO:0061503">
    <property type="term" value="F:tRNA threonylcarbamoyladenosine dehydratase"/>
    <property type="evidence" value="ECO:0007669"/>
    <property type="project" value="TreeGrafter"/>
</dbReference>
<feature type="compositionally biased region" description="Polar residues" evidence="1">
    <location>
        <begin position="9"/>
        <end position="18"/>
    </location>
</feature>
<proteinExistence type="predicted"/>
<dbReference type="GO" id="GO:0061504">
    <property type="term" value="P:cyclic threonylcarbamoyladenosine biosynthetic process"/>
    <property type="evidence" value="ECO:0007669"/>
    <property type="project" value="TreeGrafter"/>
</dbReference>
<dbReference type="CDD" id="cd00757">
    <property type="entry name" value="ThiF_MoeB_HesA_family"/>
    <property type="match status" value="1"/>
</dbReference>
<name>A0A7U3YMQ6_DESPD</name>
<dbReference type="Pfam" id="PF00899">
    <property type="entry name" value="ThiF"/>
    <property type="match status" value="1"/>
</dbReference>
<gene>
    <name evidence="3" type="ordered locus">Despr_2094</name>
</gene>
<dbReference type="SUPFAM" id="SSF69572">
    <property type="entry name" value="Activating enzymes of the ubiquitin-like proteins"/>
    <property type="match status" value="1"/>
</dbReference>
<dbReference type="PROSITE" id="PS00065">
    <property type="entry name" value="D_2_HYDROXYACID_DH_1"/>
    <property type="match status" value="1"/>
</dbReference>
<dbReference type="AlphaFoldDB" id="A0A7U3YMQ6"/>
<evidence type="ECO:0000259" key="2">
    <source>
        <dbReference type="Pfam" id="PF00899"/>
    </source>
</evidence>
<evidence type="ECO:0000313" key="4">
    <source>
        <dbReference type="Proteomes" id="UP000006365"/>
    </source>
</evidence>
<feature type="domain" description="THIF-type NAD/FAD binding fold" evidence="2">
    <location>
        <begin position="14"/>
        <end position="221"/>
    </location>
</feature>
<feature type="region of interest" description="Disordered" evidence="1">
    <location>
        <begin position="1"/>
        <end position="20"/>
    </location>
</feature>
<dbReference type="InterPro" id="IPR045886">
    <property type="entry name" value="ThiF/MoeB/HesA"/>
</dbReference>
<dbReference type="InterPro" id="IPR000594">
    <property type="entry name" value="ThiF_NAD_FAD-bd"/>
</dbReference>
<dbReference type="EMBL" id="CP002364">
    <property type="protein sequence ID" value="ADW18242.1"/>
    <property type="molecule type" value="Genomic_DNA"/>
</dbReference>
<evidence type="ECO:0000256" key="1">
    <source>
        <dbReference type="SAM" id="MobiDB-lite"/>
    </source>
</evidence>
<protein>
    <submittedName>
        <fullName evidence="3">UBA/THIF-type NAD/FAD binding protein</fullName>
    </submittedName>
</protein>
<organism evidence="3 4">
    <name type="scientific">Desulfobulbus propionicus (strain ATCC 33891 / DSM 2032 / VKM B-1956 / 1pr3)</name>
    <dbReference type="NCBI Taxonomy" id="577650"/>
    <lineage>
        <taxon>Bacteria</taxon>
        <taxon>Pseudomonadati</taxon>
        <taxon>Thermodesulfobacteriota</taxon>
        <taxon>Desulfobulbia</taxon>
        <taxon>Desulfobulbales</taxon>
        <taxon>Desulfobulbaceae</taxon>
        <taxon>Desulfobulbus</taxon>
    </lineage>
</organism>
<evidence type="ECO:0000313" key="3">
    <source>
        <dbReference type="EMBL" id="ADW18242.1"/>
    </source>
</evidence>
<sequence length="227" mass="24800">MPSFADTFARNQGSLTDQQQRRLHGKSVAVIGCGGLGGYVIEELTRIGVGRLHLFDPDVFAASNGNRQLNALWSTLGRNKAEAAAERVASIHAFTATRFFPVDFRAVADQDEPFRVDAAVDCLDNIQARRDLASLCDRRSIPLVHGAVSGWYGQVGVRLPGDDLLDRLYPRRMATGPAPSVLSFTVAVIASLQAAETVKLLLGFPSPLHHGWLHIDLREGDFVLNER</sequence>